<evidence type="ECO:0000313" key="2">
    <source>
        <dbReference type="Proteomes" id="UP000256269"/>
    </source>
</evidence>
<comment type="caution">
    <text evidence="1">The sequence shown here is derived from an EMBL/GenBank/DDBJ whole genome shotgun (WGS) entry which is preliminary data.</text>
</comment>
<evidence type="ECO:0000313" key="1">
    <source>
        <dbReference type="EMBL" id="REH55314.1"/>
    </source>
</evidence>
<reference evidence="1 2" key="1">
    <citation type="submission" date="2018-08" db="EMBL/GenBank/DDBJ databases">
        <title>Genomic Encyclopedia of Archaeal and Bacterial Type Strains, Phase II (KMG-II): from individual species to whole genera.</title>
        <authorList>
            <person name="Goeker M."/>
        </authorList>
    </citation>
    <scope>NUCLEOTIDE SEQUENCE [LARGE SCALE GENOMIC DNA]</scope>
    <source>
        <strain evidence="1 2">DSM 45791</strain>
    </source>
</reference>
<organism evidence="1 2">
    <name type="scientific">Kutzneria buriramensis</name>
    <dbReference type="NCBI Taxonomy" id="1045776"/>
    <lineage>
        <taxon>Bacteria</taxon>
        <taxon>Bacillati</taxon>
        <taxon>Actinomycetota</taxon>
        <taxon>Actinomycetes</taxon>
        <taxon>Pseudonocardiales</taxon>
        <taxon>Pseudonocardiaceae</taxon>
        <taxon>Kutzneria</taxon>
    </lineage>
</organism>
<gene>
    <name evidence="1" type="ORF">BCF44_101334</name>
</gene>
<dbReference type="EMBL" id="QUNO01000001">
    <property type="protein sequence ID" value="REH55314.1"/>
    <property type="molecule type" value="Genomic_DNA"/>
</dbReference>
<dbReference type="Proteomes" id="UP000256269">
    <property type="component" value="Unassembled WGS sequence"/>
</dbReference>
<keyword evidence="2" id="KW-1185">Reference proteome</keyword>
<proteinExistence type="predicted"/>
<name>A0A3E0I995_9PSEU</name>
<accession>A0A3E0I995</accession>
<sequence>MVDRYPRLMVDREIVVVRDGQPEQTRLRAWLVGYDGPVPTYRIELVTRQGAYPCPYTATGPDMFEALVRLRRQLEPDGLTIAVQGSRRDTYPSGMQRDMSGGGRVYVLRPGRPVGRDDVVKTFDDAPVDQVATVEEQRAFWDAWRATRKKPPSGRADAAG</sequence>
<protein>
    <submittedName>
        <fullName evidence="1">Uncharacterized protein</fullName>
    </submittedName>
</protein>
<dbReference type="AlphaFoldDB" id="A0A3E0I995"/>